<proteinExistence type="predicted"/>
<feature type="compositionally biased region" description="Basic and acidic residues" evidence="7">
    <location>
        <begin position="77"/>
        <end position="88"/>
    </location>
</feature>
<dbReference type="Pfam" id="PF00628">
    <property type="entry name" value="PHD"/>
    <property type="match status" value="1"/>
</dbReference>
<feature type="compositionally biased region" description="Basic and acidic residues" evidence="7">
    <location>
        <begin position="1442"/>
        <end position="1461"/>
    </location>
</feature>
<evidence type="ECO:0000256" key="2">
    <source>
        <dbReference type="ARBA" id="ARBA00022771"/>
    </source>
</evidence>
<dbReference type="PROSITE" id="PS50014">
    <property type="entry name" value="BROMODOMAIN_2"/>
    <property type="match status" value="1"/>
</dbReference>
<evidence type="ECO:0000313" key="10">
    <source>
        <dbReference type="EMBL" id="GMH53400.1"/>
    </source>
</evidence>
<dbReference type="Gene3D" id="3.30.40.10">
    <property type="entry name" value="Zinc/RING finger domain, C3HC4 (zinc finger)"/>
    <property type="match status" value="1"/>
</dbReference>
<keyword evidence="3" id="KW-0862">Zinc</keyword>
<dbReference type="InterPro" id="IPR001965">
    <property type="entry name" value="Znf_PHD"/>
</dbReference>
<organism evidence="10 11">
    <name type="scientific">Triparma retinervis</name>
    <dbReference type="NCBI Taxonomy" id="2557542"/>
    <lineage>
        <taxon>Eukaryota</taxon>
        <taxon>Sar</taxon>
        <taxon>Stramenopiles</taxon>
        <taxon>Ochrophyta</taxon>
        <taxon>Bolidophyceae</taxon>
        <taxon>Parmales</taxon>
        <taxon>Triparmaceae</taxon>
        <taxon>Triparma</taxon>
    </lineage>
</organism>
<evidence type="ECO:0000313" key="11">
    <source>
        <dbReference type="Proteomes" id="UP001165082"/>
    </source>
</evidence>
<evidence type="ECO:0008006" key="12">
    <source>
        <dbReference type="Google" id="ProtNLM"/>
    </source>
</evidence>
<comment type="caution">
    <text evidence="10">The sequence shown here is derived from an EMBL/GenBank/DDBJ whole genome shotgun (WGS) entry which is preliminary data.</text>
</comment>
<dbReference type="InterPro" id="IPR052060">
    <property type="entry name" value="Bromo_WD_repeat"/>
</dbReference>
<protein>
    <recommendedName>
        <fullName evidence="12">PHD-type domain-containing protein</fullName>
    </recommendedName>
</protein>
<dbReference type="SUPFAM" id="SSF57903">
    <property type="entry name" value="FYVE/PHD zinc finger"/>
    <property type="match status" value="1"/>
</dbReference>
<name>A0A9W6ZND8_9STRA</name>
<dbReference type="InterPro" id="IPR001487">
    <property type="entry name" value="Bromodomain"/>
</dbReference>
<evidence type="ECO:0000256" key="5">
    <source>
        <dbReference type="PROSITE-ProRule" id="PRU00035"/>
    </source>
</evidence>
<feature type="compositionally biased region" description="Polar residues" evidence="7">
    <location>
        <begin position="518"/>
        <end position="529"/>
    </location>
</feature>
<feature type="compositionally biased region" description="Low complexity" evidence="7">
    <location>
        <begin position="65"/>
        <end position="74"/>
    </location>
</feature>
<evidence type="ECO:0000259" key="8">
    <source>
        <dbReference type="PROSITE" id="PS50014"/>
    </source>
</evidence>
<evidence type="ECO:0000256" key="7">
    <source>
        <dbReference type="SAM" id="MobiDB-lite"/>
    </source>
</evidence>
<dbReference type="GO" id="GO:0008270">
    <property type="term" value="F:zinc ion binding"/>
    <property type="evidence" value="ECO:0007669"/>
    <property type="project" value="UniProtKB-KW"/>
</dbReference>
<feature type="domain" description="PHD-type" evidence="9">
    <location>
        <begin position="1378"/>
        <end position="1424"/>
    </location>
</feature>
<keyword evidence="4 5" id="KW-0103">Bromodomain</keyword>
<dbReference type="InterPro" id="IPR013083">
    <property type="entry name" value="Znf_RING/FYVE/PHD"/>
</dbReference>
<dbReference type="SUPFAM" id="SSF47370">
    <property type="entry name" value="Bromodomain"/>
    <property type="match status" value="1"/>
</dbReference>
<dbReference type="InterPro" id="IPR036427">
    <property type="entry name" value="Bromodomain-like_sf"/>
</dbReference>
<feature type="domain" description="Bromo" evidence="8">
    <location>
        <begin position="660"/>
        <end position="730"/>
    </location>
</feature>
<feature type="region of interest" description="Disordered" evidence="7">
    <location>
        <begin position="492"/>
        <end position="529"/>
    </location>
</feature>
<feature type="region of interest" description="Disordered" evidence="7">
    <location>
        <begin position="1192"/>
        <end position="1219"/>
    </location>
</feature>
<dbReference type="EMBL" id="BRXZ01002057">
    <property type="protein sequence ID" value="GMH53400.1"/>
    <property type="molecule type" value="Genomic_DNA"/>
</dbReference>
<dbReference type="GO" id="GO:0005634">
    <property type="term" value="C:nucleus"/>
    <property type="evidence" value="ECO:0007669"/>
    <property type="project" value="TreeGrafter"/>
</dbReference>
<sequence length="1461" mass="162104">MSSSSTTSKTSVGDAKEKKKDSGNGAGGLGAFEDEEEGTGEVGKGEGGNSDGGKGEDSGDDSDESANSSNSGSSMTEYERLREARIARNESFLASLGLSGNMMRNDIKKRKRTKRPRKKPGPDFVKRSSSRFEGRTFNFKDKNEEAIEQRREEQEEKRRRREGKQLEKNKKAMERAILRETKNRLTEREKLIKELKKTIKNSERDNKKASNIISIQGRKLANLLHGRLKTLTKTFEEKGRTEEELPIAPPVYSHELKIRPTGSPRNAQTNGTPLPIDRSWLQREVGGKTDQYVPQAGDKVFYFAEGHRAFLKNHPDQVGTRNKLKDRIPPWVRADMKNCGWGYWRGVDDNNAPFDYGLGREGLLCVIEKVNAEFGVGVSYLANPINLIVTLKPLEHAKGSVPAESFPTNEVNSRKRSTPSTPSSMAISTPTKHEAGKLMNSPPRWREDSEDEGTEPYVKKVRVIANGTRMNKDDHLLRAMVRGRDTTVKLMSQGKQIKYRPSADPKKRKHKTADRRSTNVFSKSTQSSSYVSGDVPPTFDVTFFPTNEADYIIHAPLVSTSKNNYDVGERVKMSFGSDGIFHGKIVAKKGLGVPQRHIWEGYTVAWDAEAHQHDVSGWELLDESTDASQPMAGHDGGLDFKWRLSEGTALKLAEMLEVVGQTPEGASFYEEPLDSTTPNFLGTVPNPISLKRIVSRLKNGYYRTCVSVLDELRQFLDCCTLYWGSKSISQSNLGQTWFMKGLATYEVAKRASINIIATEAISGSRASLSTLIESIESRTATEPPLSSTGADTVSTEWLSSTSPDKSWLEREATAWIPQHGDLVQYSRDKHVGFVSNFEAGLTTDATVQVPTVAVTTPTPKAQPSSTTTTSYDRGEIETSEEWETCIVTGVEFYYPNKYPVATSKKAFGDKLPFAKITLSSDGSKASLARTFTVHYRPIANATNIEDLQFIRPLWCNKLYRKSHKPTGVPSSTRRDFCTLLRKLQERIMNGGSDPVFFDGGRAVDSMVVDHVVSTEKRHERLKEAFFGSDSNDSDLRNFSPEYDLSIDRILERVKNGYYRQKSALEHDLIRCFKTRASYRLYGLEDKLQVAAMTQFLVNAGAEGVKHYDTKYIEKLPERERSAIREVLHARRCFAAAILFVRETNICEWAFRSSESTSTSEESRKDNEAISASETAFNIAHKRLLDTIVSEREQDEEEGIVGTGREPLPKPKTNVGKTAPDLMSSTCTDLVLASAESLEPVAVYVRVGGIRAQAGVLQPSDIVYNAELMKSLKSTSPTVKPDPMVDFLRRVGTKNKSLAPLSGGGEKLEFLGALNAFSVSIEEQKKLLVESAHAAVVASKELKETEALGEIVVTAADVAEMVMGDLGGWEGDGEEDAHEDYCLVCERGGDLIMCDGCANCAHLECVGLEEISEEEEWFCPVCINKIISSEKLKGTKGGGAKGGGKEEKEEERESTTKETDDN</sequence>
<gene>
    <name evidence="10" type="ORF">TrRE_jg12504</name>
</gene>
<feature type="region of interest" description="Disordered" evidence="7">
    <location>
        <begin position="399"/>
        <end position="456"/>
    </location>
</feature>
<keyword evidence="2 6" id="KW-0863">Zinc-finger</keyword>
<dbReference type="OrthoDB" id="115879at2759"/>
<dbReference type="GO" id="GO:0006357">
    <property type="term" value="P:regulation of transcription by RNA polymerase II"/>
    <property type="evidence" value="ECO:0007669"/>
    <property type="project" value="TreeGrafter"/>
</dbReference>
<dbReference type="GO" id="GO:0007010">
    <property type="term" value="P:cytoskeleton organization"/>
    <property type="evidence" value="ECO:0007669"/>
    <property type="project" value="TreeGrafter"/>
</dbReference>
<evidence type="ECO:0000256" key="6">
    <source>
        <dbReference type="PROSITE-ProRule" id="PRU00146"/>
    </source>
</evidence>
<evidence type="ECO:0000256" key="4">
    <source>
        <dbReference type="ARBA" id="ARBA00023117"/>
    </source>
</evidence>
<evidence type="ECO:0000256" key="3">
    <source>
        <dbReference type="ARBA" id="ARBA00022833"/>
    </source>
</evidence>
<reference evidence="10" key="1">
    <citation type="submission" date="2022-07" db="EMBL/GenBank/DDBJ databases">
        <title>Genome analysis of Parmales, a sister group of diatoms, reveals the evolutionary specialization of diatoms from phago-mixotrophs to photoautotrophs.</title>
        <authorList>
            <person name="Ban H."/>
            <person name="Sato S."/>
            <person name="Yoshikawa S."/>
            <person name="Kazumasa Y."/>
            <person name="Nakamura Y."/>
            <person name="Ichinomiya M."/>
            <person name="Saitoh K."/>
            <person name="Sato N."/>
            <person name="Blanc-Mathieu R."/>
            <person name="Endo H."/>
            <person name="Kuwata A."/>
            <person name="Ogata H."/>
        </authorList>
    </citation>
    <scope>NUCLEOTIDE SEQUENCE</scope>
</reference>
<dbReference type="InterPro" id="IPR011011">
    <property type="entry name" value="Znf_FYVE_PHD"/>
</dbReference>
<evidence type="ECO:0000259" key="9">
    <source>
        <dbReference type="PROSITE" id="PS50016"/>
    </source>
</evidence>
<keyword evidence="11" id="KW-1185">Reference proteome</keyword>
<dbReference type="InterPro" id="IPR019787">
    <property type="entry name" value="Znf_PHD-finger"/>
</dbReference>
<feature type="region of interest" description="Disordered" evidence="7">
    <location>
        <begin position="1431"/>
        <end position="1461"/>
    </location>
</feature>
<feature type="region of interest" description="Disordered" evidence="7">
    <location>
        <begin position="1"/>
        <end position="173"/>
    </location>
</feature>
<feature type="compositionally biased region" description="Basic residues" evidence="7">
    <location>
        <begin position="107"/>
        <end position="119"/>
    </location>
</feature>
<dbReference type="GO" id="GO:0008360">
    <property type="term" value="P:regulation of cell shape"/>
    <property type="evidence" value="ECO:0007669"/>
    <property type="project" value="TreeGrafter"/>
</dbReference>
<dbReference type="PROSITE" id="PS50016">
    <property type="entry name" value="ZF_PHD_2"/>
    <property type="match status" value="1"/>
</dbReference>
<evidence type="ECO:0000256" key="1">
    <source>
        <dbReference type="ARBA" id="ARBA00022723"/>
    </source>
</evidence>
<feature type="compositionally biased region" description="Basic and acidic residues" evidence="7">
    <location>
        <begin position="120"/>
        <end position="173"/>
    </location>
</feature>
<dbReference type="Pfam" id="PF00439">
    <property type="entry name" value="Bromodomain"/>
    <property type="match status" value="1"/>
</dbReference>
<dbReference type="PANTHER" id="PTHR16266">
    <property type="entry name" value="WD REPEAT DOMAIN 9"/>
    <property type="match status" value="1"/>
</dbReference>
<dbReference type="SMART" id="SM00249">
    <property type="entry name" value="PHD"/>
    <property type="match status" value="1"/>
</dbReference>
<feature type="compositionally biased region" description="Low complexity" evidence="7">
    <location>
        <begin position="1"/>
        <end position="11"/>
    </location>
</feature>
<dbReference type="PANTHER" id="PTHR16266:SF17">
    <property type="entry name" value="BRWD3"/>
    <property type="match status" value="1"/>
</dbReference>
<accession>A0A9W6ZND8</accession>
<feature type="compositionally biased region" description="Gly residues" evidence="7">
    <location>
        <begin position="40"/>
        <end position="52"/>
    </location>
</feature>
<keyword evidence="1" id="KW-0479">Metal-binding</keyword>
<dbReference type="Proteomes" id="UP001165082">
    <property type="component" value="Unassembled WGS sequence"/>
</dbReference>
<dbReference type="Gene3D" id="1.20.920.10">
    <property type="entry name" value="Bromodomain-like"/>
    <property type="match status" value="1"/>
</dbReference>